<dbReference type="CDD" id="cd02231">
    <property type="entry name" value="cupin_BLL6423-like"/>
    <property type="match status" value="1"/>
</dbReference>
<proteinExistence type="predicted"/>
<comment type="caution">
    <text evidence="2">The sequence shown here is derived from an EMBL/GenBank/DDBJ whole genome shotgun (WGS) entry which is preliminary data.</text>
</comment>
<dbReference type="InterPro" id="IPR013096">
    <property type="entry name" value="Cupin_2"/>
</dbReference>
<dbReference type="PANTHER" id="PTHR36156:SF2">
    <property type="entry name" value="CUPIN TYPE-2 DOMAIN-CONTAINING PROTEIN"/>
    <property type="match status" value="1"/>
</dbReference>
<dbReference type="SUPFAM" id="SSF51182">
    <property type="entry name" value="RmlC-like cupins"/>
    <property type="match status" value="1"/>
</dbReference>
<name>A0A8K0WTK4_9HYPO</name>
<dbReference type="InterPro" id="IPR047142">
    <property type="entry name" value="OryJ/VirC-like"/>
</dbReference>
<keyword evidence="3" id="KW-1185">Reference proteome</keyword>
<dbReference type="OrthoDB" id="5840532at2759"/>
<dbReference type="AlphaFoldDB" id="A0A8K0WTK4"/>
<evidence type="ECO:0000313" key="2">
    <source>
        <dbReference type="EMBL" id="KAH7324346.1"/>
    </source>
</evidence>
<dbReference type="Gene3D" id="2.60.120.10">
    <property type="entry name" value="Jelly Rolls"/>
    <property type="match status" value="1"/>
</dbReference>
<sequence length="172" mass="19120">MSMFPDPRRIVTGHDDEGYAIVVADSQIPCVPVRVNCNFAELYQTREFPASNDKWEDPMAQGTESLANANGIVLRVVDFKPNTETMLHRTESLDFGLVFEGEMVCVLENGVETTVRAGDVCVQRGTMHAWHNRTDKPARIYFFLSAAKPVTIGDKVLGTTGFTPKEVEVPKN</sequence>
<protein>
    <recommendedName>
        <fullName evidence="1">Cupin type-2 domain-containing protein</fullName>
    </recommendedName>
</protein>
<dbReference type="InterPro" id="IPR014710">
    <property type="entry name" value="RmlC-like_jellyroll"/>
</dbReference>
<dbReference type="Proteomes" id="UP000813444">
    <property type="component" value="Unassembled WGS sequence"/>
</dbReference>
<dbReference type="EMBL" id="JAGPNK010000003">
    <property type="protein sequence ID" value="KAH7324346.1"/>
    <property type="molecule type" value="Genomic_DNA"/>
</dbReference>
<evidence type="ECO:0000259" key="1">
    <source>
        <dbReference type="Pfam" id="PF07883"/>
    </source>
</evidence>
<feature type="domain" description="Cupin type-2" evidence="1">
    <location>
        <begin position="76"/>
        <end position="142"/>
    </location>
</feature>
<accession>A0A8K0WTK4</accession>
<dbReference type="Pfam" id="PF07883">
    <property type="entry name" value="Cupin_2"/>
    <property type="match status" value="1"/>
</dbReference>
<dbReference type="Gene3D" id="2.20.70.150">
    <property type="match status" value="1"/>
</dbReference>
<dbReference type="PANTHER" id="PTHR36156">
    <property type="entry name" value="SLR2101 PROTEIN"/>
    <property type="match status" value="1"/>
</dbReference>
<evidence type="ECO:0000313" key="3">
    <source>
        <dbReference type="Proteomes" id="UP000813444"/>
    </source>
</evidence>
<dbReference type="InterPro" id="IPR011051">
    <property type="entry name" value="RmlC_Cupin_sf"/>
</dbReference>
<organism evidence="2 3">
    <name type="scientific">Stachybotrys elegans</name>
    <dbReference type="NCBI Taxonomy" id="80388"/>
    <lineage>
        <taxon>Eukaryota</taxon>
        <taxon>Fungi</taxon>
        <taxon>Dikarya</taxon>
        <taxon>Ascomycota</taxon>
        <taxon>Pezizomycotina</taxon>
        <taxon>Sordariomycetes</taxon>
        <taxon>Hypocreomycetidae</taxon>
        <taxon>Hypocreales</taxon>
        <taxon>Stachybotryaceae</taxon>
        <taxon>Stachybotrys</taxon>
    </lineage>
</organism>
<reference evidence="2" key="1">
    <citation type="journal article" date="2021" name="Nat. Commun.">
        <title>Genetic determinants of endophytism in the Arabidopsis root mycobiome.</title>
        <authorList>
            <person name="Mesny F."/>
            <person name="Miyauchi S."/>
            <person name="Thiergart T."/>
            <person name="Pickel B."/>
            <person name="Atanasova L."/>
            <person name="Karlsson M."/>
            <person name="Huettel B."/>
            <person name="Barry K.W."/>
            <person name="Haridas S."/>
            <person name="Chen C."/>
            <person name="Bauer D."/>
            <person name="Andreopoulos W."/>
            <person name="Pangilinan J."/>
            <person name="LaButti K."/>
            <person name="Riley R."/>
            <person name="Lipzen A."/>
            <person name="Clum A."/>
            <person name="Drula E."/>
            <person name="Henrissat B."/>
            <person name="Kohler A."/>
            <person name="Grigoriev I.V."/>
            <person name="Martin F.M."/>
            <person name="Hacquard S."/>
        </authorList>
    </citation>
    <scope>NUCLEOTIDE SEQUENCE</scope>
    <source>
        <strain evidence="2">MPI-CAGE-CH-0235</strain>
    </source>
</reference>
<gene>
    <name evidence="2" type="ORF">B0I35DRAFT_160081</name>
</gene>